<dbReference type="KEGG" id="pka:PQ456_01245"/>
<protein>
    <submittedName>
        <fullName evidence="2">Lantibiotic immunity ABC transporter MutE/EpiE family permease subunit</fullName>
    </submittedName>
</protein>
<feature type="transmembrane region" description="Helical" evidence="1">
    <location>
        <begin position="20"/>
        <end position="39"/>
    </location>
</feature>
<dbReference type="InterPro" id="IPR021205">
    <property type="entry name" value="Lanti_perm_SpaE/MutE/EpiE-like"/>
</dbReference>
<accession>A0AAX3M2V6</accession>
<evidence type="ECO:0000313" key="3">
    <source>
        <dbReference type="Proteomes" id="UP001220509"/>
    </source>
</evidence>
<dbReference type="EMBL" id="CP117416">
    <property type="protein sequence ID" value="WCT56182.1"/>
    <property type="molecule type" value="Genomic_DNA"/>
</dbReference>
<dbReference type="CDD" id="cd21807">
    <property type="entry name" value="ABC-2_lan_permease_MutE_EpiE-like"/>
    <property type="match status" value="1"/>
</dbReference>
<name>A0AAX3M2V6_9BACL</name>
<feature type="transmembrane region" description="Helical" evidence="1">
    <location>
        <begin position="156"/>
        <end position="180"/>
    </location>
</feature>
<feature type="transmembrane region" description="Helical" evidence="1">
    <location>
        <begin position="93"/>
        <end position="120"/>
    </location>
</feature>
<proteinExistence type="predicted"/>
<feature type="transmembrane region" description="Helical" evidence="1">
    <location>
        <begin position="132"/>
        <end position="149"/>
    </location>
</feature>
<organism evidence="2 3">
    <name type="scientific">Paenibacillus kyungheensis</name>
    <dbReference type="NCBI Taxonomy" id="1452732"/>
    <lineage>
        <taxon>Bacteria</taxon>
        <taxon>Bacillati</taxon>
        <taxon>Bacillota</taxon>
        <taxon>Bacilli</taxon>
        <taxon>Bacillales</taxon>
        <taxon>Paenibacillaceae</taxon>
        <taxon>Paenibacillus</taxon>
    </lineage>
</organism>
<keyword evidence="3" id="KW-1185">Reference proteome</keyword>
<keyword evidence="1" id="KW-0812">Transmembrane</keyword>
<feature type="transmembrane region" description="Helical" evidence="1">
    <location>
        <begin position="210"/>
        <end position="232"/>
    </location>
</feature>
<dbReference type="NCBIfam" id="TIGR03732">
    <property type="entry name" value="lanti_perm_MutE"/>
    <property type="match status" value="1"/>
</dbReference>
<dbReference type="AlphaFoldDB" id="A0AAX3M2V6"/>
<reference evidence="2 3" key="1">
    <citation type="submission" date="2023-02" db="EMBL/GenBank/DDBJ databases">
        <title>Genome sequence of Paenibacillus kyungheensis KACC 18744.</title>
        <authorList>
            <person name="Kim S."/>
            <person name="Heo J."/>
            <person name="Kwon S.-W."/>
        </authorList>
    </citation>
    <scope>NUCLEOTIDE SEQUENCE [LARGE SCALE GENOMIC DNA]</scope>
    <source>
        <strain evidence="2 3">KACC 18744</strain>
    </source>
</reference>
<dbReference type="Proteomes" id="UP001220509">
    <property type="component" value="Chromosome"/>
</dbReference>
<gene>
    <name evidence="2" type="ORF">PQ456_01245</name>
</gene>
<keyword evidence="1" id="KW-0472">Membrane</keyword>
<keyword evidence="1" id="KW-1133">Transmembrane helix</keyword>
<feature type="transmembrane region" description="Helical" evidence="1">
    <location>
        <begin position="45"/>
        <end position="63"/>
    </location>
</feature>
<dbReference type="Pfam" id="PF12730">
    <property type="entry name" value="ABC2_membrane_4"/>
    <property type="match status" value="1"/>
</dbReference>
<dbReference type="RefSeq" id="WP_273614487.1">
    <property type="nucleotide sequence ID" value="NZ_CP117416.1"/>
</dbReference>
<sequence>MISYVKSEHLKFKRTFSRKLLIAVPLFNIGFSFFMNPSFLITNTFNWWSILFVPLTIAILCSLSHQKEQKAANYNGIFTLPVSLPAIWYSKNIVIALYMLVMLLFFIIVMSIISILLPGYSTPYIKIVEASAVLWISTLWQIPFCLFLAKRWGFVVTLVVNIAGGFLLGIALATHFQWWISPWSWSIRMMSPIVGVHPNGVPLAVGSPLWNLQVVPVGLVLSICLFIILMVWTASSFNRVATASVKQQGGV</sequence>
<evidence type="ECO:0000313" key="2">
    <source>
        <dbReference type="EMBL" id="WCT56182.1"/>
    </source>
</evidence>
<evidence type="ECO:0000256" key="1">
    <source>
        <dbReference type="SAM" id="Phobius"/>
    </source>
</evidence>